<evidence type="ECO:0000313" key="4">
    <source>
        <dbReference type="Proteomes" id="UP000003671"/>
    </source>
</evidence>
<evidence type="ECO:0000313" key="3">
    <source>
        <dbReference type="EMBL" id="EEX69012.1"/>
    </source>
</evidence>
<dbReference type="InterPro" id="IPR006935">
    <property type="entry name" value="Helicase/UvrB_N"/>
</dbReference>
<dbReference type="GO" id="GO:0016787">
    <property type="term" value="F:hydrolase activity"/>
    <property type="evidence" value="ECO:0007669"/>
    <property type="project" value="InterPro"/>
</dbReference>
<dbReference type="GO" id="GO:0006304">
    <property type="term" value="P:DNA modification"/>
    <property type="evidence" value="ECO:0007669"/>
    <property type="project" value="InterPro"/>
</dbReference>
<dbReference type="GeneID" id="93481170"/>
<dbReference type="InterPro" id="IPR014001">
    <property type="entry name" value="Helicase_ATP-bd"/>
</dbReference>
<name>C9KLJ8_9FIRM</name>
<dbReference type="Pfam" id="PF04851">
    <property type="entry name" value="ResIII"/>
    <property type="match status" value="1"/>
</dbReference>
<dbReference type="PANTHER" id="PTHR47396:SF1">
    <property type="entry name" value="ATP-DEPENDENT HELICASE IRC3-RELATED"/>
    <property type="match status" value="1"/>
</dbReference>
<dbReference type="HOGENOM" id="CLU_018958_0_0_9"/>
<keyword evidence="4" id="KW-1185">Reference proteome</keyword>
<dbReference type="CDD" id="cd18032">
    <property type="entry name" value="DEXHc_RE_I_III_res"/>
    <property type="match status" value="1"/>
</dbReference>
<dbReference type="PATRIC" id="fig|500635.8.peg.458"/>
<dbReference type="Proteomes" id="UP000003671">
    <property type="component" value="Unassembled WGS sequence"/>
</dbReference>
<dbReference type="RefSeq" id="WP_005840496.1">
    <property type="nucleotide sequence ID" value="NZ_GG697141.2"/>
</dbReference>
<dbReference type="GO" id="GO:0003677">
    <property type="term" value="F:DNA binding"/>
    <property type="evidence" value="ECO:0007669"/>
    <property type="project" value="InterPro"/>
</dbReference>
<dbReference type="EMBL" id="ABWK02000012">
    <property type="protein sequence ID" value="EEX69012.1"/>
    <property type="molecule type" value="Genomic_DNA"/>
</dbReference>
<dbReference type="InterPro" id="IPR013670">
    <property type="entry name" value="EcoEI_R_C_dom"/>
</dbReference>
<gene>
    <name evidence="3" type="ORF">MITSMUL_04082</name>
</gene>
<dbReference type="GO" id="GO:0005829">
    <property type="term" value="C:cytosol"/>
    <property type="evidence" value="ECO:0007669"/>
    <property type="project" value="TreeGrafter"/>
</dbReference>
<evidence type="ECO:0000259" key="2">
    <source>
        <dbReference type="PROSITE" id="PS51192"/>
    </source>
</evidence>
<dbReference type="PROSITE" id="PS51192">
    <property type="entry name" value="HELICASE_ATP_BIND_1"/>
    <property type="match status" value="1"/>
</dbReference>
<dbReference type="STRING" id="500635.MITSMUL_04082"/>
<sequence>METDKSLLSEEDIKHRYITPALERVWPASDIRMELAITAGRVNIKGNMEARERPKFADYVLYTESGHPLAVVEAKDNNHTISFGMQQAKAYAQMMDLPFAYSSNGDGFVEYDFLTGIECELSLDAFPTPAELIARFKEEGHLTEEQVRVIEQPFYVSEGTFAPRYYQRVAVDRTLDAIARGQKRLLLVMATGTGKTYTAFQIIYRLRKAGLGKKILYLADRNILVDQSIQQDFRPLASVIHKVNYASDDRTTITSYEVYFSLYQQLFGENDEERFRELFRPDFFDLIVVDECHRGSAKADSRWRKILDYFDTAIQIGMTATPKETAYVSNIDYFGEPVYTYSLRQGIDDGFLAPFRVINVQMNIGEGWRPCKGQRDFFGREIEDRVYNNTDYDYNIVLEDRIREVAARITNYLLHTDRMAKTIVFCADEAAAERMRHALAQQNADMMKKYPNYVVRITGSDPYGKSQLGYFISVASPTPVIATTSQLLSTGVDCKMVRLIVLDENITSMTMFKQIIGRGTRLRYDEGKRSFVIMDFRGVTRLFADPDWDGPIIEDPGFESGEGEGKPTGGGGKGGGRGGEPAVKPFVRADGCKVYTVQETIAVYDTDGKLLKQENVIDYTKENILEQFGDLHRFIHEWNAAEKKQAIADALATRGVDLDKLKHAMKMDDVDDFDFICHVAYDQKPLTRRERAEGVRRRDFLSRYSGAARAVLETLLESYKDLGIKNIEKTDVLRMKDFQKFGTPEHIGKLFNGKKGYEEAVRALEQELYKAG</sequence>
<dbReference type="PANTHER" id="PTHR47396">
    <property type="entry name" value="TYPE I RESTRICTION ENZYME ECOKI R PROTEIN"/>
    <property type="match status" value="1"/>
</dbReference>
<feature type="region of interest" description="Disordered" evidence="1">
    <location>
        <begin position="554"/>
        <end position="580"/>
    </location>
</feature>
<comment type="caution">
    <text evidence="3">The sequence shown here is derived from an EMBL/GenBank/DDBJ whole genome shotgun (WGS) entry which is preliminary data.</text>
</comment>
<feature type="compositionally biased region" description="Gly residues" evidence="1">
    <location>
        <begin position="566"/>
        <end position="579"/>
    </location>
</feature>
<dbReference type="NCBIfam" id="NF046051">
    <property type="entry name" value="restrict_EcoAI"/>
    <property type="match status" value="1"/>
</dbReference>
<accession>C9KLJ8</accession>
<dbReference type="eggNOG" id="COG4096">
    <property type="taxonomic scope" value="Bacteria"/>
</dbReference>
<reference evidence="3" key="1">
    <citation type="submission" date="2009-09" db="EMBL/GenBank/DDBJ databases">
        <authorList>
            <person name="Weinstock G."/>
            <person name="Sodergren E."/>
            <person name="Clifton S."/>
            <person name="Fulton L."/>
            <person name="Fulton B."/>
            <person name="Courtney L."/>
            <person name="Fronick C."/>
            <person name="Harrison M."/>
            <person name="Strong C."/>
            <person name="Farmer C."/>
            <person name="Delahaunty K."/>
            <person name="Markovic C."/>
            <person name="Hall O."/>
            <person name="Minx P."/>
            <person name="Tomlinson C."/>
            <person name="Mitreva M."/>
            <person name="Nelson J."/>
            <person name="Hou S."/>
            <person name="Wollam A."/>
            <person name="Pepin K.H."/>
            <person name="Johnson M."/>
            <person name="Bhonagiri V."/>
            <person name="Nash W.E."/>
            <person name="Warren W."/>
            <person name="Chinwalla A."/>
            <person name="Mardis E.R."/>
            <person name="Wilson R.K."/>
        </authorList>
    </citation>
    <scope>NUCLEOTIDE SEQUENCE [LARGE SCALE GENOMIC DNA]</scope>
    <source>
        <strain evidence="3">DSM 20544</strain>
    </source>
</reference>
<dbReference type="Pfam" id="PF08463">
    <property type="entry name" value="EcoEI_R_C"/>
    <property type="match status" value="1"/>
</dbReference>
<dbReference type="InterPro" id="IPR027417">
    <property type="entry name" value="P-loop_NTPase"/>
</dbReference>
<dbReference type="GO" id="GO:0005524">
    <property type="term" value="F:ATP binding"/>
    <property type="evidence" value="ECO:0007669"/>
    <property type="project" value="InterPro"/>
</dbReference>
<dbReference type="SUPFAM" id="SSF52540">
    <property type="entry name" value="P-loop containing nucleoside triphosphate hydrolases"/>
    <property type="match status" value="2"/>
</dbReference>
<protein>
    <submittedName>
        <fullName evidence="3">Type-I restriction enzyme</fullName>
    </submittedName>
</protein>
<dbReference type="InterPro" id="IPR050742">
    <property type="entry name" value="Helicase_Restrict-Modif_Enz"/>
</dbReference>
<dbReference type="Gene3D" id="3.40.50.300">
    <property type="entry name" value="P-loop containing nucleotide triphosphate hydrolases"/>
    <property type="match status" value="2"/>
</dbReference>
<feature type="domain" description="Helicase ATP-binding" evidence="2">
    <location>
        <begin position="176"/>
        <end position="340"/>
    </location>
</feature>
<dbReference type="SMART" id="SM00487">
    <property type="entry name" value="DEXDc"/>
    <property type="match status" value="1"/>
</dbReference>
<organism evidence="3 4">
    <name type="scientific">Mitsuokella multacida DSM 20544</name>
    <dbReference type="NCBI Taxonomy" id="500635"/>
    <lineage>
        <taxon>Bacteria</taxon>
        <taxon>Bacillati</taxon>
        <taxon>Bacillota</taxon>
        <taxon>Negativicutes</taxon>
        <taxon>Selenomonadales</taxon>
        <taxon>Selenomonadaceae</taxon>
        <taxon>Mitsuokella</taxon>
    </lineage>
</organism>
<dbReference type="Gene3D" id="3.90.1570.30">
    <property type="match status" value="1"/>
</dbReference>
<proteinExistence type="predicted"/>
<dbReference type="AlphaFoldDB" id="C9KLJ8"/>
<evidence type="ECO:0000256" key="1">
    <source>
        <dbReference type="SAM" id="MobiDB-lite"/>
    </source>
</evidence>